<reference evidence="26" key="2">
    <citation type="submission" date="2018-05" db="EMBL/GenBank/DDBJ databases">
        <title>OmerRS3 (Oryza meridionalis Reference Sequence Version 3).</title>
        <authorList>
            <person name="Zhang J."/>
            <person name="Kudrna D."/>
            <person name="Lee S."/>
            <person name="Talag J."/>
            <person name="Welchert J."/>
            <person name="Wing R.A."/>
        </authorList>
    </citation>
    <scope>NUCLEOTIDE SEQUENCE [LARGE SCALE GENOMIC DNA]</scope>
    <source>
        <strain evidence="26">cv. OR44</strain>
    </source>
</reference>
<evidence type="ECO:0000313" key="27">
    <source>
        <dbReference type="Proteomes" id="UP000008021"/>
    </source>
</evidence>
<dbReference type="PANTHER" id="PTHR48063:SF90">
    <property type="entry name" value="OS11G0565920 PROTEIN"/>
    <property type="match status" value="1"/>
</dbReference>
<dbReference type="GO" id="GO:0005886">
    <property type="term" value="C:plasma membrane"/>
    <property type="evidence" value="ECO:0007669"/>
    <property type="project" value="UniProtKB-SubCell"/>
</dbReference>
<dbReference type="eggNOG" id="KOG0619">
    <property type="taxonomic scope" value="Eukaryota"/>
</dbReference>
<dbReference type="PRINTS" id="PR00019">
    <property type="entry name" value="LEURICHRPT"/>
</dbReference>
<dbReference type="SMART" id="SM00369">
    <property type="entry name" value="LRR_TYP"/>
    <property type="match status" value="15"/>
</dbReference>
<evidence type="ECO:0000313" key="26">
    <source>
        <dbReference type="EnsemblPlants" id="OMERI11G13640.1"/>
    </source>
</evidence>
<keyword evidence="8" id="KW-0808">Transferase</keyword>
<evidence type="ECO:0000256" key="1">
    <source>
        <dbReference type="ARBA" id="ARBA00004251"/>
    </source>
</evidence>
<keyword evidence="4" id="KW-1003">Cell membrane</keyword>
<keyword evidence="9 21" id="KW-0812">Transmembrane</keyword>
<dbReference type="GO" id="GO:0005524">
    <property type="term" value="F:ATP binding"/>
    <property type="evidence" value="ECO:0007669"/>
    <property type="project" value="UniProtKB-KW"/>
</dbReference>
<dbReference type="Pfam" id="PF13855">
    <property type="entry name" value="LRR_8"/>
    <property type="match status" value="1"/>
</dbReference>
<keyword evidence="12" id="KW-0547">Nucleotide-binding</keyword>
<feature type="domain" description="Leucine-rich repeat-containing N-terminal plant-type" evidence="23">
    <location>
        <begin position="57"/>
        <end position="105"/>
    </location>
</feature>
<sequence>MRPTTTAALLILSFLAVAALATTNHEVEAAVAALPRGATRRPAPAHGNVATAAGCSPRERDALLTFKAGITEDIMGLLDSWKYDGAGPGQAEEEADCCRWRGVRCGAGGHVVGLHLRNVYADQSNDYDFITSGYDLAGEISPSLLNLTYLEHIDLSKNQLQGQTGRVPEFLGSLQNLRYLNLSGIPFSGEVPPQLGNLTNLHYLGLSDTGINFTDIQWLARLHSLTHLDMSHTSLSMVHDWADVMNNIPSLKVLHLAYCNLVYADQSFSHFNLTNLEELDLSVNYFNHPIASCWFWNAQGLKYLNLGSTKLYGQFPNVPGQFGSLRFLDLSSTCNIDIVTTNLTNLCNLRIIHLERSQIHGDIAKLLQRLPRCSYNRLNELYLSDNNISGILPNRLDHLTSLVILDISHNKLSGPLPPQIGMFSNLTYLDLSSNNLNGVITDEHFTSMRSLKTLDLSGNSLKILVDSEWLPLFSLEVALFSPCHMGPRFPGWLKQQVNITYLNMSFAGITDRLPNWFSTTFLNAQLLDVSNNEINGSLPANMEVMTILSRLYMGSNKLTGQIPLLPKALEIMDISRNSLSGPLPSNFGDDLVLSYLHLFSNRITGHIPNSMCDLHHLVYLDLADNLLEGEFPRCFQPVFLSKLFVSNNILSGKFPPFLRSRHNLEMLDLASNDFYGGLPIWIGELSNLAIVRLSNNNFSGNIPTSITNLTRLVQLDLSNNSISGVLPLHLSNLICMKKSGHCDIVMVFDRYSISGRYGRNVGIANMSVDTKGQKLYYKLPIVLDIVTIDLSLNYLTGEIPEELTLLDGIKDLNLSWNQLSGRIPSNISVMQSLESLDLSKNNLSGEIPSNLSNITSLSRLDLSYNHLTGRIPSGGQLDTLYAENPSMYNGNTGFCGYPLRRNCSDNSSASKHGVEQRRERDSEPMFLYCGLGSGFVAGLWVVFCTILFKKTWRIAYFRLFDKVYDKVYVFVVVTWATLSQKSGTHLSWLARLRSLTYLDMSDIDLGMVHDWAHVVNSVPSLETVALLLQINLSPFNLTSLEELDLSVNNFQNSIASGWFWNAKRLKYLDLSSTNVYGQSPMLQLPNALGHLKSLQVLDLSHISKMDITTANMTNLCNLRILRLEDCQGSYGDIAELIDRLPQCLQNRLSELYLSGSDINGTIPNRLDHLTSLVILDISSNKLSGHVPSDIGMFSELTYLDLSGNQLHGVITNEHFASLRSLKTLNLSGNSLNISVDSEWLPPFSLRTAKLPSCHMGPLFPIWLKSQVNITYLDISSAGITDRLPSWFSTTFSNTQYLDVSNNGISGSLPANMEVMTTLLTLKLDSNNLTGQIPMLPKGLNELSIAQNSLSGPLPSEIGMFSNLTYLNLGGNKLHGVITSEHFASLRSLDGLDLSANFLNISVDSEWLPPFSLGSAVLASCYMGPLFPSWLKLQANITYLDISSAGITDRLPSWFSTTFSKVHLLNVSNNGIYGNLPANMEVMTTLSELFLNSNKLSGQIPLLPKSIEIVDISRNFLSGPLPLNFRHRGALSALDLSTNRITGHIPKSMCELHSLANLNLADNLLEGEFPPCFHSLYLSILFVGNNMLSGKSPPFLRGTNSIYILDLTSNRFFGGLPMWIREISSIQILRLGNNSFSGNIPSTITKLTRLLHLDLASNCFSGVLPLHLSNLTCMKSSCTATSYGLNVNMSVDSL</sequence>
<keyword evidence="17" id="KW-0675">Receptor</keyword>
<dbReference type="InterPro" id="IPR013210">
    <property type="entry name" value="LRR_N_plant-typ"/>
</dbReference>
<keyword evidence="16 21" id="KW-0472">Membrane</keyword>
<dbReference type="InterPro" id="IPR046956">
    <property type="entry name" value="RLP23-like"/>
</dbReference>
<dbReference type="PROSITE" id="PS51450">
    <property type="entry name" value="LRR"/>
    <property type="match status" value="2"/>
</dbReference>
<dbReference type="Pfam" id="PF23598">
    <property type="entry name" value="LRR_14"/>
    <property type="match status" value="1"/>
</dbReference>
<evidence type="ECO:0000256" key="5">
    <source>
        <dbReference type="ARBA" id="ARBA00022527"/>
    </source>
</evidence>
<feature type="chain" id="PRO_5002359006" description="non-specific serine/threonine protein kinase" evidence="22">
    <location>
        <begin position="22"/>
        <end position="1693"/>
    </location>
</feature>
<dbReference type="Pfam" id="PF00560">
    <property type="entry name" value="LRR_1"/>
    <property type="match status" value="10"/>
</dbReference>
<dbReference type="SMART" id="SM00365">
    <property type="entry name" value="LRR_SD22"/>
    <property type="match status" value="13"/>
</dbReference>
<evidence type="ECO:0000259" key="25">
    <source>
        <dbReference type="Pfam" id="PF24141"/>
    </source>
</evidence>
<evidence type="ECO:0000259" key="23">
    <source>
        <dbReference type="Pfam" id="PF08263"/>
    </source>
</evidence>
<evidence type="ECO:0000256" key="22">
    <source>
        <dbReference type="SAM" id="SignalP"/>
    </source>
</evidence>
<evidence type="ECO:0000256" key="6">
    <source>
        <dbReference type="ARBA" id="ARBA00022614"/>
    </source>
</evidence>
<dbReference type="InterPro" id="IPR032675">
    <property type="entry name" value="LRR_dom_sf"/>
</dbReference>
<keyword evidence="11" id="KW-0677">Repeat</keyword>
<evidence type="ECO:0000256" key="8">
    <source>
        <dbReference type="ARBA" id="ARBA00022679"/>
    </source>
</evidence>
<evidence type="ECO:0000256" key="2">
    <source>
        <dbReference type="ARBA" id="ARBA00009592"/>
    </source>
</evidence>
<comment type="catalytic activity">
    <reaction evidence="20">
        <text>L-seryl-[protein] + ATP = O-phospho-L-seryl-[protein] + ADP + H(+)</text>
        <dbReference type="Rhea" id="RHEA:17989"/>
        <dbReference type="Rhea" id="RHEA-COMP:9863"/>
        <dbReference type="Rhea" id="RHEA-COMP:11604"/>
        <dbReference type="ChEBI" id="CHEBI:15378"/>
        <dbReference type="ChEBI" id="CHEBI:29999"/>
        <dbReference type="ChEBI" id="CHEBI:30616"/>
        <dbReference type="ChEBI" id="CHEBI:83421"/>
        <dbReference type="ChEBI" id="CHEBI:456216"/>
        <dbReference type="EC" id="2.7.11.1"/>
    </reaction>
</comment>
<keyword evidence="10 22" id="KW-0732">Signal</keyword>
<feature type="domain" description="Disease resistance R13L4/SHOC-2-like LRR" evidence="24">
    <location>
        <begin position="1039"/>
        <end position="1275"/>
    </location>
</feature>
<evidence type="ECO:0000256" key="13">
    <source>
        <dbReference type="ARBA" id="ARBA00022777"/>
    </source>
</evidence>
<feature type="signal peptide" evidence="22">
    <location>
        <begin position="1"/>
        <end position="21"/>
    </location>
</feature>
<evidence type="ECO:0000256" key="18">
    <source>
        <dbReference type="ARBA" id="ARBA00023180"/>
    </source>
</evidence>
<comment type="subcellular location">
    <subcellularLocation>
        <location evidence="1">Cell membrane</location>
        <topology evidence="1">Single-pass type I membrane protein</topology>
    </subcellularLocation>
</comment>
<evidence type="ECO:0000256" key="10">
    <source>
        <dbReference type="ARBA" id="ARBA00022729"/>
    </source>
</evidence>
<name>A0A0E0F6M0_9ORYZ</name>
<evidence type="ECO:0000256" key="11">
    <source>
        <dbReference type="ARBA" id="ARBA00022737"/>
    </source>
</evidence>
<dbReference type="FunFam" id="3.80.10.10:FF:000649">
    <property type="entry name" value="Leucine Rich Repeat family protein"/>
    <property type="match status" value="1"/>
</dbReference>
<dbReference type="Pfam" id="PF08263">
    <property type="entry name" value="LRRNT_2"/>
    <property type="match status" value="1"/>
</dbReference>
<dbReference type="InterPro" id="IPR003591">
    <property type="entry name" value="Leu-rich_rpt_typical-subtyp"/>
</dbReference>
<dbReference type="SUPFAM" id="SSF52058">
    <property type="entry name" value="L domain-like"/>
    <property type="match status" value="6"/>
</dbReference>
<dbReference type="FunFam" id="3.80.10.10:FF:001347">
    <property type="entry name" value="LRR receptor-like serine/threonine-protein kinase GSO2"/>
    <property type="match status" value="1"/>
</dbReference>
<keyword evidence="5" id="KW-0723">Serine/threonine-protein kinase</keyword>
<dbReference type="Gramene" id="OMERI11G13640.1">
    <property type="protein sequence ID" value="OMERI11G13640.1"/>
    <property type="gene ID" value="OMERI11G13640"/>
</dbReference>
<dbReference type="GO" id="GO:0009742">
    <property type="term" value="P:brassinosteroid mediated signaling pathway"/>
    <property type="evidence" value="ECO:0007669"/>
    <property type="project" value="UniProtKB-KW"/>
</dbReference>
<evidence type="ECO:0000256" key="7">
    <source>
        <dbReference type="ARBA" id="ARBA00022626"/>
    </source>
</evidence>
<dbReference type="InterPro" id="IPR055414">
    <property type="entry name" value="LRR_R13L4/SHOC2-like"/>
</dbReference>
<protein>
    <recommendedName>
        <fullName evidence="3">non-specific serine/threonine protein kinase</fullName>
        <ecNumber evidence="3">2.7.11.1</ecNumber>
    </recommendedName>
</protein>
<keyword evidence="6" id="KW-0433">Leucine-rich repeat</keyword>
<dbReference type="PANTHER" id="PTHR48063">
    <property type="entry name" value="LRR RECEPTOR-LIKE KINASE"/>
    <property type="match status" value="1"/>
</dbReference>
<dbReference type="Proteomes" id="UP000008021">
    <property type="component" value="Chromosome 11"/>
</dbReference>
<evidence type="ECO:0000256" key="15">
    <source>
        <dbReference type="ARBA" id="ARBA00022989"/>
    </source>
</evidence>
<dbReference type="STRING" id="40149.A0A0E0F6M0"/>
<dbReference type="InterPro" id="IPR001611">
    <property type="entry name" value="Leu-rich_rpt"/>
</dbReference>
<keyword evidence="14" id="KW-0067">ATP-binding</keyword>
<organism evidence="26">
    <name type="scientific">Oryza meridionalis</name>
    <dbReference type="NCBI Taxonomy" id="40149"/>
    <lineage>
        <taxon>Eukaryota</taxon>
        <taxon>Viridiplantae</taxon>
        <taxon>Streptophyta</taxon>
        <taxon>Embryophyta</taxon>
        <taxon>Tracheophyta</taxon>
        <taxon>Spermatophyta</taxon>
        <taxon>Magnoliopsida</taxon>
        <taxon>Liliopsida</taxon>
        <taxon>Poales</taxon>
        <taxon>Poaceae</taxon>
        <taxon>BOP clade</taxon>
        <taxon>Oryzoideae</taxon>
        <taxon>Oryzeae</taxon>
        <taxon>Oryzinae</taxon>
        <taxon>Oryza</taxon>
    </lineage>
</organism>
<evidence type="ECO:0000256" key="9">
    <source>
        <dbReference type="ARBA" id="ARBA00022692"/>
    </source>
</evidence>
<dbReference type="FunFam" id="3.80.10.10:FF:000041">
    <property type="entry name" value="LRR receptor-like serine/threonine-protein kinase ERECTA"/>
    <property type="match status" value="1"/>
</dbReference>
<keyword evidence="18" id="KW-0325">Glycoprotein</keyword>
<evidence type="ECO:0000256" key="17">
    <source>
        <dbReference type="ARBA" id="ARBA00023170"/>
    </source>
</evidence>
<dbReference type="HOGENOM" id="CLU_000288_18_12_1"/>
<keyword evidence="7" id="KW-1070">Brassinosteroid signaling pathway</keyword>
<comment type="catalytic activity">
    <reaction evidence="19">
        <text>L-threonyl-[protein] + ATP = O-phospho-L-threonyl-[protein] + ADP + H(+)</text>
        <dbReference type="Rhea" id="RHEA:46608"/>
        <dbReference type="Rhea" id="RHEA-COMP:11060"/>
        <dbReference type="Rhea" id="RHEA-COMP:11605"/>
        <dbReference type="ChEBI" id="CHEBI:15378"/>
        <dbReference type="ChEBI" id="CHEBI:30013"/>
        <dbReference type="ChEBI" id="CHEBI:30616"/>
        <dbReference type="ChEBI" id="CHEBI:61977"/>
        <dbReference type="ChEBI" id="CHEBI:456216"/>
        <dbReference type="EC" id="2.7.11.1"/>
    </reaction>
</comment>
<evidence type="ECO:0000256" key="4">
    <source>
        <dbReference type="ARBA" id="ARBA00022475"/>
    </source>
</evidence>
<dbReference type="GO" id="GO:0004674">
    <property type="term" value="F:protein serine/threonine kinase activity"/>
    <property type="evidence" value="ECO:0007669"/>
    <property type="project" value="UniProtKB-KW"/>
</dbReference>
<keyword evidence="27" id="KW-1185">Reference proteome</keyword>
<evidence type="ECO:0000259" key="24">
    <source>
        <dbReference type="Pfam" id="PF23598"/>
    </source>
</evidence>
<feature type="transmembrane region" description="Helical" evidence="21">
    <location>
        <begin position="925"/>
        <end position="948"/>
    </location>
</feature>
<dbReference type="EC" id="2.7.11.1" evidence="3"/>
<accession>A0A0E0F6M0</accession>
<keyword evidence="13" id="KW-0418">Kinase</keyword>
<feature type="domain" description="EGF-like" evidence="25">
    <location>
        <begin position="1385"/>
        <end position="1551"/>
    </location>
</feature>
<dbReference type="InterPro" id="IPR057013">
    <property type="entry name" value="LRR_ComC"/>
</dbReference>
<evidence type="ECO:0000256" key="14">
    <source>
        <dbReference type="ARBA" id="ARBA00022840"/>
    </source>
</evidence>
<proteinExistence type="inferred from homology"/>
<keyword evidence="15 21" id="KW-1133">Transmembrane helix</keyword>
<dbReference type="FunFam" id="3.80.10.10:FF:000111">
    <property type="entry name" value="LRR receptor-like serine/threonine-protein kinase ERECTA"/>
    <property type="match status" value="1"/>
</dbReference>
<evidence type="ECO:0000256" key="12">
    <source>
        <dbReference type="ARBA" id="ARBA00022741"/>
    </source>
</evidence>
<reference evidence="26" key="1">
    <citation type="submission" date="2015-04" db="UniProtKB">
        <authorList>
            <consortium name="EnsemblPlants"/>
        </authorList>
    </citation>
    <scope>IDENTIFICATION</scope>
</reference>
<evidence type="ECO:0000256" key="3">
    <source>
        <dbReference type="ARBA" id="ARBA00012513"/>
    </source>
</evidence>
<evidence type="ECO:0000256" key="16">
    <source>
        <dbReference type="ARBA" id="ARBA00023136"/>
    </source>
</evidence>
<evidence type="ECO:0000256" key="20">
    <source>
        <dbReference type="ARBA" id="ARBA00048679"/>
    </source>
</evidence>
<dbReference type="Pfam" id="PF24141">
    <property type="entry name" value="LRR_ComC"/>
    <property type="match status" value="1"/>
</dbReference>
<comment type="similarity">
    <text evidence="2">Belongs to the RLP family.</text>
</comment>
<evidence type="ECO:0000256" key="21">
    <source>
        <dbReference type="SAM" id="Phobius"/>
    </source>
</evidence>
<dbReference type="Gene3D" id="3.80.10.10">
    <property type="entry name" value="Ribonuclease Inhibitor"/>
    <property type="match status" value="8"/>
</dbReference>
<evidence type="ECO:0000256" key="19">
    <source>
        <dbReference type="ARBA" id="ARBA00047899"/>
    </source>
</evidence>
<dbReference type="FunFam" id="3.80.10.10:FF:000095">
    <property type="entry name" value="LRR receptor-like serine/threonine-protein kinase GSO1"/>
    <property type="match status" value="1"/>
</dbReference>
<dbReference type="EnsemblPlants" id="OMERI11G13640.1">
    <property type="protein sequence ID" value="OMERI11G13640.1"/>
    <property type="gene ID" value="OMERI11G13640"/>
</dbReference>